<dbReference type="RefSeq" id="WP_015534576.1">
    <property type="nucleotide sequence ID" value="NZ_JBBNGJ010000002.1"/>
</dbReference>
<evidence type="ECO:0000256" key="6">
    <source>
        <dbReference type="ARBA" id="ARBA00023014"/>
    </source>
</evidence>
<comment type="cofactor">
    <cofactor evidence="1">
        <name>[4Fe-4S] cluster</name>
        <dbReference type="ChEBI" id="CHEBI:49883"/>
    </cofactor>
</comment>
<dbReference type="SFLD" id="SFLDS00029">
    <property type="entry name" value="Radical_SAM"/>
    <property type="match status" value="1"/>
</dbReference>
<evidence type="ECO:0000313" key="9">
    <source>
        <dbReference type="EMBL" id="MEQ2592164.1"/>
    </source>
</evidence>
<dbReference type="PROSITE" id="PS51918">
    <property type="entry name" value="RADICAL_SAM"/>
    <property type="match status" value="1"/>
</dbReference>
<gene>
    <name evidence="9" type="primary">hydE</name>
    <name evidence="9" type="ORF">AAAU18_04460</name>
</gene>
<sequence length="363" mass="41156">MGKVRDIIDKTFEYGQGRGELPGVNELGEAIRILSDSENPQSSQDDLSDFEYLRRKAYDLAHQSFGNRIYIRGLIEFTNICKNDCYYCGIRKSNSHVDRYRLTMDQILACADEGYVLGFRTFVLQGGEDGGFSDEAIADIVRCIKERYPDCAVTLSFGEHPYETYRLWRMAGADRYLLRHETADRVHYERLHPDSMSYDNRVRCLYNLKSLGYQVGSGFMVGSPYQTPVNLAEDLHFLAKLQPQMIGIGPYVPHKETPFAKMKQGTVRQTLVMISLLRLMFPKALIPSTTSLGTIAADGRERGFMHGANVVMPNLSPVSVRKKYELYDNKICTGEESAQCRGCLDRRAEAFGFQVVVDRGDPL</sequence>
<dbReference type="SUPFAM" id="SSF102114">
    <property type="entry name" value="Radical SAM enzymes"/>
    <property type="match status" value="1"/>
</dbReference>
<dbReference type="InterPro" id="IPR013785">
    <property type="entry name" value="Aldolase_TIM"/>
</dbReference>
<organism evidence="9 10">
    <name type="scientific">Coprococcus aceti</name>
    <dbReference type="NCBI Taxonomy" id="2981786"/>
    <lineage>
        <taxon>Bacteria</taxon>
        <taxon>Bacillati</taxon>
        <taxon>Bacillota</taxon>
        <taxon>Clostridia</taxon>
        <taxon>Lachnospirales</taxon>
        <taxon>Lachnospiraceae</taxon>
        <taxon>Coprococcus</taxon>
    </lineage>
</organism>
<evidence type="ECO:0000256" key="3">
    <source>
        <dbReference type="ARBA" id="ARBA00022691"/>
    </source>
</evidence>
<protein>
    <submittedName>
        <fullName evidence="9">[FeFe] hydrogenase H-cluster radical SAM maturase HydE</fullName>
    </submittedName>
</protein>
<dbReference type="InterPro" id="IPR034422">
    <property type="entry name" value="HydE/PylB-like"/>
</dbReference>
<dbReference type="PANTHER" id="PTHR43726:SF1">
    <property type="entry name" value="BIOTIN SYNTHASE"/>
    <property type="match status" value="1"/>
</dbReference>
<dbReference type="NCBIfam" id="TIGR03956">
    <property type="entry name" value="rSAM_HydE"/>
    <property type="match status" value="1"/>
</dbReference>
<evidence type="ECO:0000256" key="4">
    <source>
        <dbReference type="ARBA" id="ARBA00022723"/>
    </source>
</evidence>
<proteinExistence type="predicted"/>
<evidence type="ECO:0000256" key="5">
    <source>
        <dbReference type="ARBA" id="ARBA00023004"/>
    </source>
</evidence>
<keyword evidence="10" id="KW-1185">Reference proteome</keyword>
<dbReference type="InterPro" id="IPR006638">
    <property type="entry name" value="Elp3/MiaA/NifB-like_rSAM"/>
</dbReference>
<dbReference type="EMBL" id="JBBNGJ010000002">
    <property type="protein sequence ID" value="MEQ2592164.1"/>
    <property type="molecule type" value="Genomic_DNA"/>
</dbReference>
<name>A0ABV1I7I2_9FIRM</name>
<evidence type="ECO:0000256" key="1">
    <source>
        <dbReference type="ARBA" id="ARBA00001966"/>
    </source>
</evidence>
<evidence type="ECO:0000256" key="7">
    <source>
        <dbReference type="ARBA" id="ARBA00034078"/>
    </source>
</evidence>
<evidence type="ECO:0000259" key="8">
    <source>
        <dbReference type="PROSITE" id="PS51918"/>
    </source>
</evidence>
<evidence type="ECO:0000313" key="10">
    <source>
        <dbReference type="Proteomes" id="UP001494672"/>
    </source>
</evidence>
<dbReference type="SMART" id="SM00876">
    <property type="entry name" value="BATS"/>
    <property type="match status" value="1"/>
</dbReference>
<dbReference type="InterPro" id="IPR007197">
    <property type="entry name" value="rSAM"/>
</dbReference>
<comment type="caution">
    <text evidence="9">The sequence shown here is derived from an EMBL/GenBank/DDBJ whole genome shotgun (WGS) entry which is preliminary data.</text>
</comment>
<dbReference type="InterPro" id="IPR058240">
    <property type="entry name" value="rSAM_sf"/>
</dbReference>
<reference evidence="9 10" key="1">
    <citation type="submission" date="2024-04" db="EMBL/GenBank/DDBJ databases">
        <title>Human intestinal bacterial collection.</title>
        <authorList>
            <person name="Pauvert C."/>
            <person name="Hitch T.C.A."/>
            <person name="Clavel T."/>
        </authorList>
    </citation>
    <scope>NUCLEOTIDE SEQUENCE [LARGE SCALE GENOMIC DNA]</scope>
    <source>
        <strain evidence="9 10">CLA-AA-H181</strain>
    </source>
</reference>
<dbReference type="SMART" id="SM00729">
    <property type="entry name" value="Elp3"/>
    <property type="match status" value="1"/>
</dbReference>
<dbReference type="Gene3D" id="3.20.20.70">
    <property type="entry name" value="Aldolase class I"/>
    <property type="match status" value="1"/>
</dbReference>
<dbReference type="InterPro" id="IPR010722">
    <property type="entry name" value="BATS_dom"/>
</dbReference>
<keyword evidence="4" id="KW-0479">Metal-binding</keyword>
<dbReference type="PIRSF" id="PIRSF004762">
    <property type="entry name" value="CHP00423"/>
    <property type="match status" value="1"/>
</dbReference>
<dbReference type="CDD" id="cd01335">
    <property type="entry name" value="Radical_SAM"/>
    <property type="match status" value="1"/>
</dbReference>
<dbReference type="Pfam" id="PF04055">
    <property type="entry name" value="Radical_SAM"/>
    <property type="match status" value="1"/>
</dbReference>
<comment type="cofactor">
    <cofactor evidence="7">
        <name>[2Fe-2S] cluster</name>
        <dbReference type="ChEBI" id="CHEBI:190135"/>
    </cofactor>
</comment>
<dbReference type="SFLD" id="SFLDG01280">
    <property type="entry name" value="HydE/PylB-like"/>
    <property type="match status" value="1"/>
</dbReference>
<accession>A0ABV1I7I2</accession>
<dbReference type="PANTHER" id="PTHR43726">
    <property type="entry name" value="3-METHYLORNITHINE SYNTHASE"/>
    <property type="match status" value="1"/>
</dbReference>
<keyword evidence="3" id="KW-0949">S-adenosyl-L-methionine</keyword>
<keyword evidence="5" id="KW-0408">Iron</keyword>
<dbReference type="Proteomes" id="UP001494672">
    <property type="component" value="Unassembled WGS sequence"/>
</dbReference>
<dbReference type="SFLD" id="SFLDF00348">
    <property type="entry name" value="FeFe_hydrogenase_maturase_(Hyd"/>
    <property type="match status" value="1"/>
</dbReference>
<evidence type="ECO:0000256" key="2">
    <source>
        <dbReference type="ARBA" id="ARBA00022485"/>
    </source>
</evidence>
<dbReference type="InterPro" id="IPR024021">
    <property type="entry name" value="FeFe-hyd_HydE_rSAM"/>
</dbReference>
<keyword evidence="2" id="KW-0004">4Fe-4S</keyword>
<dbReference type="SFLD" id="SFLDG01060">
    <property type="entry name" value="BATS_domain_containing"/>
    <property type="match status" value="1"/>
</dbReference>
<feature type="domain" description="Radical SAM core" evidence="8">
    <location>
        <begin position="67"/>
        <end position="289"/>
    </location>
</feature>
<keyword evidence="6" id="KW-0411">Iron-sulfur</keyword>